<dbReference type="Proteomes" id="UP001562159">
    <property type="component" value="Unassembled WGS sequence"/>
</dbReference>
<evidence type="ECO:0000313" key="3">
    <source>
        <dbReference type="Proteomes" id="UP001562159"/>
    </source>
</evidence>
<accession>A0ABV4AVD8</accession>
<evidence type="ECO:0000256" key="1">
    <source>
        <dbReference type="SAM" id="Phobius"/>
    </source>
</evidence>
<proteinExistence type="predicted"/>
<reference evidence="2 3" key="1">
    <citation type="submission" date="2024-07" db="EMBL/GenBank/DDBJ databases">
        <title>Molecular mechanisms and environmental adaptations of flagellar loss and biofilm growth of Rhodanobacter under environmental stress.</title>
        <authorList>
            <person name="Chen M."/>
        </authorList>
    </citation>
    <scope>NUCLEOTIDE SEQUENCE [LARGE SCALE GENOMIC DNA]</scope>
    <source>
        <strain evidence="2 3">RS22</strain>
    </source>
</reference>
<dbReference type="EMBL" id="JBGBPY010000001">
    <property type="protein sequence ID" value="MEY2184091.1"/>
    <property type="molecule type" value="Genomic_DNA"/>
</dbReference>
<protein>
    <submittedName>
        <fullName evidence="2">Uncharacterized protein</fullName>
    </submittedName>
</protein>
<organism evidence="2 3">
    <name type="scientific">Rhodanobacter humi</name>
    <dbReference type="NCBI Taxonomy" id="1888173"/>
    <lineage>
        <taxon>Bacteria</taxon>
        <taxon>Pseudomonadati</taxon>
        <taxon>Pseudomonadota</taxon>
        <taxon>Gammaproteobacteria</taxon>
        <taxon>Lysobacterales</taxon>
        <taxon>Rhodanobacteraceae</taxon>
        <taxon>Rhodanobacter</taxon>
    </lineage>
</organism>
<comment type="caution">
    <text evidence="2">The sequence shown here is derived from an EMBL/GenBank/DDBJ whole genome shotgun (WGS) entry which is preliminary data.</text>
</comment>
<name>A0ABV4AVD8_9GAMM</name>
<feature type="transmembrane region" description="Helical" evidence="1">
    <location>
        <begin position="16"/>
        <end position="34"/>
    </location>
</feature>
<keyword evidence="3" id="KW-1185">Reference proteome</keyword>
<keyword evidence="1" id="KW-0472">Membrane</keyword>
<gene>
    <name evidence="2" type="ORF">AB7878_16900</name>
</gene>
<evidence type="ECO:0000313" key="2">
    <source>
        <dbReference type="EMBL" id="MEY2184091.1"/>
    </source>
</evidence>
<sequence>MENNEKKPFWEKNSRGFWLIVCLTISALAGWVMFHMDILH</sequence>
<keyword evidence="1" id="KW-0812">Transmembrane</keyword>
<keyword evidence="1" id="KW-1133">Transmembrane helix</keyword>